<comment type="caution">
    <text evidence="1">The sequence shown here is derived from an EMBL/GenBank/DDBJ whole genome shotgun (WGS) entry which is preliminary data.</text>
</comment>
<reference evidence="1" key="1">
    <citation type="submission" date="2021-02" db="EMBL/GenBank/DDBJ databases">
        <authorList>
            <consortium name="DOE Joint Genome Institute"/>
            <person name="Ahrendt S."/>
            <person name="Looney B.P."/>
            <person name="Miyauchi S."/>
            <person name="Morin E."/>
            <person name="Drula E."/>
            <person name="Courty P.E."/>
            <person name="Chicoki N."/>
            <person name="Fauchery L."/>
            <person name="Kohler A."/>
            <person name="Kuo A."/>
            <person name="Labutti K."/>
            <person name="Pangilinan J."/>
            <person name="Lipzen A."/>
            <person name="Riley R."/>
            <person name="Andreopoulos W."/>
            <person name="He G."/>
            <person name="Johnson J."/>
            <person name="Barry K.W."/>
            <person name="Grigoriev I.V."/>
            <person name="Nagy L."/>
            <person name="Hibbett D."/>
            <person name="Henrissat B."/>
            <person name="Matheny P.B."/>
            <person name="Labbe J."/>
            <person name="Martin F."/>
        </authorList>
    </citation>
    <scope>NUCLEOTIDE SEQUENCE</scope>
    <source>
        <strain evidence="1">FP105234-sp</strain>
    </source>
</reference>
<name>A0ACB8RMF4_9AGAM</name>
<protein>
    <submittedName>
        <fullName evidence="1">Uncharacterized protein</fullName>
    </submittedName>
</protein>
<feature type="non-terminal residue" evidence="1">
    <location>
        <position position="108"/>
    </location>
</feature>
<evidence type="ECO:0000313" key="2">
    <source>
        <dbReference type="Proteomes" id="UP000814033"/>
    </source>
</evidence>
<accession>A0ACB8RMF4</accession>
<gene>
    <name evidence="1" type="ORF">FA95DRAFT_1476973</name>
</gene>
<reference evidence="1" key="2">
    <citation type="journal article" date="2022" name="New Phytol.">
        <title>Evolutionary transition to the ectomycorrhizal habit in the genomes of a hyperdiverse lineage of mushroom-forming fungi.</title>
        <authorList>
            <person name="Looney B."/>
            <person name="Miyauchi S."/>
            <person name="Morin E."/>
            <person name="Drula E."/>
            <person name="Courty P.E."/>
            <person name="Kohler A."/>
            <person name="Kuo A."/>
            <person name="LaButti K."/>
            <person name="Pangilinan J."/>
            <person name="Lipzen A."/>
            <person name="Riley R."/>
            <person name="Andreopoulos W."/>
            <person name="He G."/>
            <person name="Johnson J."/>
            <person name="Nolan M."/>
            <person name="Tritt A."/>
            <person name="Barry K.W."/>
            <person name="Grigoriev I.V."/>
            <person name="Nagy L.G."/>
            <person name="Hibbett D."/>
            <person name="Henrissat B."/>
            <person name="Matheny P.B."/>
            <person name="Labbe J."/>
            <person name="Martin F.M."/>
        </authorList>
    </citation>
    <scope>NUCLEOTIDE SEQUENCE</scope>
    <source>
        <strain evidence="1">FP105234-sp</strain>
    </source>
</reference>
<dbReference type="EMBL" id="MU275953">
    <property type="protein sequence ID" value="KAI0045364.1"/>
    <property type="molecule type" value="Genomic_DNA"/>
</dbReference>
<proteinExistence type="predicted"/>
<keyword evidence="2" id="KW-1185">Reference proteome</keyword>
<evidence type="ECO:0000313" key="1">
    <source>
        <dbReference type="EMBL" id="KAI0045364.1"/>
    </source>
</evidence>
<organism evidence="1 2">
    <name type="scientific">Auriscalpium vulgare</name>
    <dbReference type="NCBI Taxonomy" id="40419"/>
    <lineage>
        <taxon>Eukaryota</taxon>
        <taxon>Fungi</taxon>
        <taxon>Dikarya</taxon>
        <taxon>Basidiomycota</taxon>
        <taxon>Agaricomycotina</taxon>
        <taxon>Agaricomycetes</taxon>
        <taxon>Russulales</taxon>
        <taxon>Auriscalpiaceae</taxon>
        <taxon>Auriscalpium</taxon>
    </lineage>
</organism>
<sequence>LEQDLQQLLAIKTIIDGRLNALTPIARLPSEILARIFSFAARAEPIPGGYSTSPASKRMGWIKVTHVCHYWREVALAHPALWERVSFSIGPEWTEELLARSKGAPIIV</sequence>
<dbReference type="Proteomes" id="UP000814033">
    <property type="component" value="Unassembled WGS sequence"/>
</dbReference>
<feature type="non-terminal residue" evidence="1">
    <location>
        <position position="1"/>
    </location>
</feature>